<dbReference type="EMBL" id="JAOTPO010000006">
    <property type="protein sequence ID" value="MDE5413774.1"/>
    <property type="molecule type" value="Genomic_DNA"/>
</dbReference>
<feature type="domain" description="Sin" evidence="1">
    <location>
        <begin position="1"/>
        <end position="38"/>
    </location>
</feature>
<comment type="caution">
    <text evidence="2">The sequence shown here is derived from an EMBL/GenBank/DDBJ whole genome shotgun (WGS) entry which is preliminary data.</text>
</comment>
<name>A0ABT5VHR5_9BACI</name>
<dbReference type="InterPro" id="IPR036281">
    <property type="entry name" value="SinR/SinI_dimer_dom_sf"/>
</dbReference>
<sequence>MDTKTCEVLDKEWTVLMEEAKKLGLTIEEIREFFTKITKT</sequence>
<keyword evidence="3" id="KW-1185">Reference proteome</keyword>
<dbReference type="Proteomes" id="UP001148125">
    <property type="component" value="Unassembled WGS sequence"/>
</dbReference>
<reference evidence="2" key="1">
    <citation type="submission" date="2024-05" db="EMBL/GenBank/DDBJ databases">
        <title>Alkalihalobacillus sp. strain MEB203 novel alkaliphilic bacterium from Lonar Lake, India.</title>
        <authorList>
            <person name="Joshi A."/>
            <person name="Thite S."/>
            <person name="Mengade P."/>
        </authorList>
    </citation>
    <scope>NUCLEOTIDE SEQUENCE</scope>
    <source>
        <strain evidence="2">MEB 203</strain>
    </source>
</reference>
<dbReference type="SUPFAM" id="SSF47406">
    <property type="entry name" value="SinR repressor dimerisation domain-like"/>
    <property type="match status" value="1"/>
</dbReference>
<evidence type="ECO:0000313" key="2">
    <source>
        <dbReference type="EMBL" id="MDE5413774.1"/>
    </source>
</evidence>
<dbReference type="InterPro" id="IPR010981">
    <property type="entry name" value="SinR/SinI_dimer_dom"/>
</dbReference>
<accession>A0ABT5VHR5</accession>
<gene>
    <name evidence="2" type="ORF">N7Z68_10285</name>
</gene>
<dbReference type="Pfam" id="PF08671">
    <property type="entry name" value="SinI"/>
    <property type="match status" value="1"/>
</dbReference>
<protein>
    <submittedName>
        <fullName evidence="2">Anti-repressor SinI family protein</fullName>
    </submittedName>
</protein>
<evidence type="ECO:0000313" key="3">
    <source>
        <dbReference type="Proteomes" id="UP001148125"/>
    </source>
</evidence>
<dbReference type="RefSeq" id="WP_275118392.1">
    <property type="nucleotide sequence ID" value="NZ_JAOTPO010000006.1"/>
</dbReference>
<dbReference type="PROSITE" id="PS51500">
    <property type="entry name" value="SIN"/>
    <property type="match status" value="1"/>
</dbReference>
<organism evidence="2 3">
    <name type="scientific">Alkalihalobacterium chitinilyticum</name>
    <dbReference type="NCBI Taxonomy" id="2980103"/>
    <lineage>
        <taxon>Bacteria</taxon>
        <taxon>Bacillati</taxon>
        <taxon>Bacillota</taxon>
        <taxon>Bacilli</taxon>
        <taxon>Bacillales</taxon>
        <taxon>Bacillaceae</taxon>
        <taxon>Alkalihalobacterium</taxon>
    </lineage>
</organism>
<proteinExistence type="predicted"/>
<evidence type="ECO:0000259" key="1">
    <source>
        <dbReference type="PROSITE" id="PS51500"/>
    </source>
</evidence>